<sequence length="146" mass="15052">MWDAFAEEYLAPVRPLERIRQHVDAADDDGGTTSITATVKINGVETEISGSGNGPLAAFVHALADVGFDVAVLDYYEHAMSAGDDAQAAAYVEASVTIASPAQPGEAGRHASDPVTSKTVWGVGIAPSITTASLRAVVSAVNRAAR</sequence>
<organism evidence="3 4">
    <name type="scientific">Mycobacterium tuberculosis</name>
    <dbReference type="NCBI Taxonomy" id="1773"/>
    <lineage>
        <taxon>Bacteria</taxon>
        <taxon>Bacillati</taxon>
        <taxon>Actinomycetota</taxon>
        <taxon>Actinomycetes</taxon>
        <taxon>Mycobacteriales</taxon>
        <taxon>Mycobacteriaceae</taxon>
        <taxon>Mycobacterium</taxon>
        <taxon>Mycobacterium tuberculosis complex</taxon>
    </lineage>
</organism>
<accession>A0A916P6J9</accession>
<evidence type="ECO:0000313" key="4">
    <source>
        <dbReference type="Proteomes" id="UP000039021"/>
    </source>
</evidence>
<gene>
    <name evidence="3" type="primary">leuA</name>
    <name evidence="3" type="ORF">ERS007739_00209</name>
</gene>
<dbReference type="EC" id="2.3.3.13" evidence="3"/>
<reference evidence="4" key="1">
    <citation type="submission" date="2015-03" db="EMBL/GenBank/DDBJ databases">
        <authorList>
            <consortium name="Pathogen Informatics"/>
        </authorList>
    </citation>
    <scope>NUCLEOTIDE SEQUENCE [LARGE SCALE GENOMIC DNA]</scope>
    <source>
        <strain evidence="4">N09902308</strain>
    </source>
</reference>
<evidence type="ECO:0000313" key="3">
    <source>
        <dbReference type="EMBL" id="COW85627.1"/>
    </source>
</evidence>
<protein>
    <submittedName>
        <fullName evidence="3">2-isopropylmalate synthase</fullName>
        <ecNumber evidence="3">2.3.3.13</ecNumber>
    </submittedName>
</protein>
<dbReference type="Proteomes" id="UP000039021">
    <property type="component" value="Unassembled WGS sequence"/>
</dbReference>
<dbReference type="GO" id="GO:0003852">
    <property type="term" value="F:2-isopropylmalate synthase activity"/>
    <property type="evidence" value="ECO:0007669"/>
    <property type="project" value="UniProtKB-EC"/>
</dbReference>
<name>A0A916P6J9_MYCTX</name>
<keyword evidence="3" id="KW-0012">Acyltransferase</keyword>
<dbReference type="PANTHER" id="PTHR46911:SF1">
    <property type="entry name" value="2-ISOPROPYLMALATE SYNTHASE"/>
    <property type="match status" value="1"/>
</dbReference>
<dbReference type="EMBL" id="CSBK01000051">
    <property type="protein sequence ID" value="COW85627.1"/>
    <property type="molecule type" value="Genomic_DNA"/>
</dbReference>
<comment type="caution">
    <text evidence="3">The sequence shown here is derived from an EMBL/GenBank/DDBJ whole genome shotgun (WGS) entry which is preliminary data.</text>
</comment>
<dbReference type="InterPro" id="IPR013709">
    <property type="entry name" value="2-isopropylmalate_synth_dimer"/>
</dbReference>
<dbReference type="PANTHER" id="PTHR46911">
    <property type="match status" value="1"/>
</dbReference>
<dbReference type="SMART" id="SM00917">
    <property type="entry name" value="LeuA_dimer"/>
    <property type="match status" value="1"/>
</dbReference>
<evidence type="ECO:0000259" key="2">
    <source>
        <dbReference type="SMART" id="SM00917"/>
    </source>
</evidence>
<feature type="domain" description="2-isopropylmalate synthase LeuA allosteric (dimerisation)" evidence="2">
    <location>
        <begin position="3"/>
        <end position="145"/>
    </location>
</feature>
<proteinExistence type="predicted"/>
<dbReference type="InterPro" id="IPR036230">
    <property type="entry name" value="LeuA_allosteric_dom_sf"/>
</dbReference>
<evidence type="ECO:0000256" key="1">
    <source>
        <dbReference type="ARBA" id="ARBA00022679"/>
    </source>
</evidence>
<dbReference type="SUPFAM" id="SSF110921">
    <property type="entry name" value="2-isopropylmalate synthase LeuA, allosteric (dimerisation) domain"/>
    <property type="match status" value="1"/>
</dbReference>
<dbReference type="Gene3D" id="3.30.160.270">
    <property type="match status" value="1"/>
</dbReference>
<dbReference type="AlphaFoldDB" id="A0A916P6J9"/>
<dbReference type="Pfam" id="PF08502">
    <property type="entry name" value="LeuA_dimer"/>
    <property type="match status" value="1"/>
</dbReference>
<keyword evidence="1 3" id="KW-0808">Transferase</keyword>
<dbReference type="GO" id="GO:0009098">
    <property type="term" value="P:L-leucine biosynthetic process"/>
    <property type="evidence" value="ECO:0007669"/>
    <property type="project" value="InterPro"/>
</dbReference>